<evidence type="ECO:0000256" key="1">
    <source>
        <dbReference type="SAM" id="Coils"/>
    </source>
</evidence>
<proteinExistence type="predicted"/>
<dbReference type="RefSeq" id="WP_004827409.1">
    <property type="nucleotide sequence ID" value="NZ_GG666045.1"/>
</dbReference>
<evidence type="ECO:0000313" key="2">
    <source>
        <dbReference type="EMBL" id="EEI87068.1"/>
    </source>
</evidence>
<reference evidence="2 3" key="1">
    <citation type="submission" date="2008-10" db="EMBL/GenBank/DDBJ databases">
        <authorList>
            <person name="Qin X."/>
            <person name="Bachman B."/>
            <person name="Battles P."/>
            <person name="Bell A."/>
            <person name="Bess C."/>
            <person name="Bickham C."/>
            <person name="Chaboub L."/>
            <person name="Chen D."/>
            <person name="Coyle M."/>
            <person name="Deiros D.R."/>
            <person name="Dinh H."/>
            <person name="Forbes L."/>
            <person name="Fowler G."/>
            <person name="Francisco L."/>
            <person name="Fu Q."/>
            <person name="Gubbala S."/>
            <person name="Hale W."/>
            <person name="Han Y."/>
            <person name="Hemphill L."/>
            <person name="Highlander S.K."/>
            <person name="Hirani K."/>
            <person name="Hogues M."/>
            <person name="Jackson L."/>
            <person name="Jakkamsetti A."/>
            <person name="Javaid M."/>
            <person name="Jiang H."/>
            <person name="Korchina V."/>
            <person name="Kovar C."/>
            <person name="Lara F."/>
            <person name="Lee S."/>
            <person name="Mata R."/>
            <person name="Mathew T."/>
            <person name="Moen C."/>
            <person name="Morales K."/>
            <person name="Munidasa M."/>
            <person name="Nazareth L."/>
            <person name="Ngo R."/>
            <person name="Nguyen L."/>
            <person name="Okwuonu G."/>
            <person name="Ongeri F."/>
            <person name="Patil S."/>
            <person name="Petrosino J."/>
            <person name="Pham C."/>
            <person name="Pham P."/>
            <person name="Pu L.-L."/>
            <person name="Puazo M."/>
            <person name="Raj R."/>
            <person name="Reid J."/>
            <person name="Rouhana J."/>
            <person name="Saada N."/>
            <person name="Shang Y."/>
            <person name="Simmons D."/>
            <person name="Thornton R."/>
            <person name="Warren J."/>
            <person name="Weissenberger G."/>
            <person name="Zhang J."/>
            <person name="Zhang L."/>
            <person name="Zhou C."/>
            <person name="Zhu D."/>
            <person name="Muzny D."/>
            <person name="Worley K."/>
            <person name="Gibbs R."/>
        </authorList>
    </citation>
    <scope>NUCLEOTIDE SEQUENCE [LARGE SCALE GENOMIC DNA]</scope>
    <source>
        <strain evidence="2 3">ATCC 51172</strain>
    </source>
</reference>
<gene>
    <name evidence="2" type="ORF">HMPREF0072_0301</name>
</gene>
<dbReference type="STRING" id="525254.HMPREF0072_0301"/>
<evidence type="ECO:0000313" key="3">
    <source>
        <dbReference type="Proteomes" id="UP000005984"/>
    </source>
</evidence>
<sequence length="306" mass="35492">MSYYEVRANVNQLISENYEDYVKSLISIEKNINNEDCLNSIYNEFINDNNAASIFDADIDGYIEKLGIDLEDERVIHGEPVSYEEEQEREVDREKFNKNDYENLKPDLDNASFTLYDYLLYDNQAYLSDAINEVADQSVDIYYSDLLKSLPDLENGGYYERAAEEFGLTGDLYKDIMTAQYLRNIDELYENLDDIVKSVAISIAEDYELPLTEGIEEALNNISDCNKHDSIEPIIDELKDTIGYEAQDIAKEKLSREGIDINDDIEEYIEEITVYELDGNQNMMDLINDKIEEIKEDLEINKDMSR</sequence>
<dbReference type="Proteomes" id="UP000005984">
    <property type="component" value="Unassembled WGS sequence"/>
</dbReference>
<feature type="coiled-coil region" evidence="1">
    <location>
        <begin position="251"/>
        <end position="297"/>
    </location>
</feature>
<keyword evidence="3" id="KW-1185">Reference proteome</keyword>
<organism evidence="2 3">
    <name type="scientific">Anaerococcus lactolyticus ATCC 51172</name>
    <dbReference type="NCBI Taxonomy" id="525254"/>
    <lineage>
        <taxon>Bacteria</taxon>
        <taxon>Bacillati</taxon>
        <taxon>Bacillota</taxon>
        <taxon>Tissierellia</taxon>
        <taxon>Tissierellales</taxon>
        <taxon>Peptoniphilaceae</taxon>
        <taxon>Anaerococcus</taxon>
    </lineage>
</organism>
<dbReference type="AlphaFoldDB" id="C2BD81"/>
<keyword evidence="1" id="KW-0175">Coiled coil</keyword>
<accession>C2BD81</accession>
<dbReference type="EMBL" id="ABYO01000016">
    <property type="protein sequence ID" value="EEI87068.1"/>
    <property type="molecule type" value="Genomic_DNA"/>
</dbReference>
<protein>
    <submittedName>
        <fullName evidence="2">Uncharacterized protein</fullName>
    </submittedName>
</protein>
<dbReference type="HOGENOM" id="CLU_908051_0_0_9"/>
<comment type="caution">
    <text evidence="2">The sequence shown here is derived from an EMBL/GenBank/DDBJ whole genome shotgun (WGS) entry which is preliminary data.</text>
</comment>
<name>C2BD81_9FIRM</name>